<evidence type="ECO:0000313" key="2">
    <source>
        <dbReference type="Proteomes" id="UP001213042"/>
    </source>
</evidence>
<protein>
    <submittedName>
        <fullName evidence="1">YbjN domain-containing protein</fullName>
    </submittedName>
</protein>
<dbReference type="RefSeq" id="WP_195221283.1">
    <property type="nucleotide sequence ID" value="NZ_JADMWL010000013.1"/>
</dbReference>
<evidence type="ECO:0000313" key="1">
    <source>
        <dbReference type="EMBL" id="MDB8750486.1"/>
    </source>
</evidence>
<proteinExistence type="predicted"/>
<sequence>MKERTYSIDIANAVKRFLTADDWHFSFEEERGIFKFGLGLKGKLKKLHYIVDIKDEEYLVFAISPLGADENDAKMMANMAEFICRANYGLKMGNFELDFDDGEVRFKVHVLCKGVTPTAEMIKRSIYCPATMFDHYGSGIVDVIFNDTSGKAAIEKCEEYSESKIRSILAELLSDDEAVSSDEGDMDAMIARLAARFGITDTDKTEQSSEEEDCVKIHTDLFDKKGGTSA</sequence>
<dbReference type="Proteomes" id="UP001213042">
    <property type="component" value="Unassembled WGS sequence"/>
</dbReference>
<dbReference type="Pfam" id="PF10722">
    <property type="entry name" value="YbjN"/>
    <property type="match status" value="1"/>
</dbReference>
<comment type="caution">
    <text evidence="1">The sequence shown here is derived from an EMBL/GenBank/DDBJ whole genome shotgun (WGS) entry which is preliminary data.</text>
</comment>
<gene>
    <name evidence="1" type="ORF">PNW00_08515</name>
</gene>
<accession>A0AAW6EJ63</accession>
<dbReference type="InterPro" id="IPR019660">
    <property type="entry name" value="Put_sensory_transdc_reg_YbjN"/>
</dbReference>
<dbReference type="EMBL" id="JAQMLU010000013">
    <property type="protein sequence ID" value="MDB8750486.1"/>
    <property type="molecule type" value="Genomic_DNA"/>
</dbReference>
<name>A0AAW6EJ63_9FIRM</name>
<organism evidence="1 2">
    <name type="scientific">Ruminococcus bicirculans</name>
    <name type="common">ex Wegman et al. 2014</name>
    <dbReference type="NCBI Taxonomy" id="1160721"/>
    <lineage>
        <taxon>Bacteria</taxon>
        <taxon>Bacillati</taxon>
        <taxon>Bacillota</taxon>
        <taxon>Clostridia</taxon>
        <taxon>Eubacteriales</taxon>
        <taxon>Oscillospiraceae</taxon>
        <taxon>Ruminococcus</taxon>
    </lineage>
</organism>
<reference evidence="1" key="1">
    <citation type="submission" date="2023-01" db="EMBL/GenBank/DDBJ databases">
        <title>Human gut microbiome strain richness.</title>
        <authorList>
            <person name="Chen-Liaw A."/>
        </authorList>
    </citation>
    <scope>NUCLEOTIDE SEQUENCE</scope>
    <source>
        <strain evidence="1">D43st1_D9_D43t1_170807</strain>
    </source>
</reference>
<dbReference type="AlphaFoldDB" id="A0AAW6EJ63"/>